<keyword evidence="2 6" id="KW-0812">Transmembrane</keyword>
<dbReference type="Pfam" id="PF20684">
    <property type="entry name" value="Fung_rhodopsin"/>
    <property type="match status" value="1"/>
</dbReference>
<dbReference type="AlphaFoldDB" id="A0A3D8QVJ3"/>
<comment type="caution">
    <text evidence="8">The sequence shown here is derived from an EMBL/GenBank/DDBJ whole genome shotgun (WGS) entry which is preliminary data.</text>
</comment>
<accession>A0A3D8QVJ3</accession>
<dbReference type="Proteomes" id="UP000256690">
    <property type="component" value="Unassembled WGS sequence"/>
</dbReference>
<feature type="transmembrane region" description="Helical" evidence="6">
    <location>
        <begin position="221"/>
        <end position="242"/>
    </location>
</feature>
<keyword evidence="3 6" id="KW-1133">Transmembrane helix</keyword>
<dbReference type="EMBL" id="PVWQ01000013">
    <property type="protein sequence ID" value="RDW65718.1"/>
    <property type="molecule type" value="Genomic_DNA"/>
</dbReference>
<feature type="transmembrane region" description="Helical" evidence="6">
    <location>
        <begin position="140"/>
        <end position="159"/>
    </location>
</feature>
<name>A0A3D8QVJ3_9EURO</name>
<evidence type="ECO:0000256" key="2">
    <source>
        <dbReference type="ARBA" id="ARBA00022692"/>
    </source>
</evidence>
<dbReference type="PANTHER" id="PTHR33048:SF163">
    <property type="entry name" value="INTEGRAL MEMBRANE PROTEIN (AFU_ORTHOLOGUE AFUA_8G05510)"/>
    <property type="match status" value="1"/>
</dbReference>
<protein>
    <recommendedName>
        <fullName evidence="7">Rhodopsin domain-containing protein</fullName>
    </recommendedName>
</protein>
<evidence type="ECO:0000256" key="4">
    <source>
        <dbReference type="ARBA" id="ARBA00023136"/>
    </source>
</evidence>
<dbReference type="PANTHER" id="PTHR33048">
    <property type="entry name" value="PTH11-LIKE INTEGRAL MEMBRANE PROTEIN (AFU_ORTHOLOGUE AFUA_5G11245)"/>
    <property type="match status" value="1"/>
</dbReference>
<proteinExistence type="inferred from homology"/>
<comment type="similarity">
    <text evidence="5">Belongs to the SAT4 family.</text>
</comment>
<feature type="transmembrane region" description="Helical" evidence="6">
    <location>
        <begin position="63"/>
        <end position="86"/>
    </location>
</feature>
<dbReference type="InterPro" id="IPR049326">
    <property type="entry name" value="Rhodopsin_dom_fungi"/>
</dbReference>
<organism evidence="8 9">
    <name type="scientific">Aspergillus mulundensis</name>
    <dbReference type="NCBI Taxonomy" id="1810919"/>
    <lineage>
        <taxon>Eukaryota</taxon>
        <taxon>Fungi</taxon>
        <taxon>Dikarya</taxon>
        <taxon>Ascomycota</taxon>
        <taxon>Pezizomycotina</taxon>
        <taxon>Eurotiomycetes</taxon>
        <taxon>Eurotiomycetidae</taxon>
        <taxon>Eurotiales</taxon>
        <taxon>Aspergillaceae</taxon>
        <taxon>Aspergillus</taxon>
        <taxon>Aspergillus subgen. Nidulantes</taxon>
    </lineage>
</organism>
<dbReference type="GeneID" id="38119827"/>
<feature type="transmembrane region" description="Helical" evidence="6">
    <location>
        <begin position="106"/>
        <end position="128"/>
    </location>
</feature>
<evidence type="ECO:0000259" key="7">
    <source>
        <dbReference type="Pfam" id="PF20684"/>
    </source>
</evidence>
<dbReference type="GO" id="GO:0016020">
    <property type="term" value="C:membrane"/>
    <property type="evidence" value="ECO:0007669"/>
    <property type="project" value="UniProtKB-SubCell"/>
</dbReference>
<dbReference type="RefSeq" id="XP_026599821.1">
    <property type="nucleotide sequence ID" value="XM_026751473.1"/>
</dbReference>
<evidence type="ECO:0000256" key="3">
    <source>
        <dbReference type="ARBA" id="ARBA00022989"/>
    </source>
</evidence>
<dbReference type="STRING" id="1810919.A0A3D8QVJ3"/>
<dbReference type="InterPro" id="IPR052337">
    <property type="entry name" value="SAT4-like"/>
</dbReference>
<evidence type="ECO:0000256" key="5">
    <source>
        <dbReference type="ARBA" id="ARBA00038359"/>
    </source>
</evidence>
<evidence type="ECO:0000313" key="9">
    <source>
        <dbReference type="Proteomes" id="UP000256690"/>
    </source>
</evidence>
<evidence type="ECO:0000313" key="8">
    <source>
        <dbReference type="EMBL" id="RDW65718.1"/>
    </source>
</evidence>
<reference evidence="8 9" key="1">
    <citation type="journal article" date="2018" name="IMA Fungus">
        <title>IMA Genome-F 9: Draft genome sequence of Annulohypoxylon stygium, Aspergillus mulundensis, Berkeleyomyces basicola (syn. Thielaviopsis basicola), Ceratocystis smalleyi, two Cercospora beticola strains, Coleophoma cylindrospora, Fusarium fracticaudum, Phialophora cf. hyalina, and Morchella septimelata.</title>
        <authorList>
            <person name="Wingfield B.D."/>
            <person name="Bills G.F."/>
            <person name="Dong Y."/>
            <person name="Huang W."/>
            <person name="Nel W.J."/>
            <person name="Swalarsk-Parry B.S."/>
            <person name="Vaghefi N."/>
            <person name="Wilken P.M."/>
            <person name="An Z."/>
            <person name="de Beer Z.W."/>
            <person name="De Vos L."/>
            <person name="Chen L."/>
            <person name="Duong T.A."/>
            <person name="Gao Y."/>
            <person name="Hammerbacher A."/>
            <person name="Kikkert J.R."/>
            <person name="Li Y."/>
            <person name="Li H."/>
            <person name="Li K."/>
            <person name="Li Q."/>
            <person name="Liu X."/>
            <person name="Ma X."/>
            <person name="Naidoo K."/>
            <person name="Pethybridge S.J."/>
            <person name="Sun J."/>
            <person name="Steenkamp E.T."/>
            <person name="van der Nest M.A."/>
            <person name="van Wyk S."/>
            <person name="Wingfield M.J."/>
            <person name="Xiong C."/>
            <person name="Yue Q."/>
            <person name="Zhang X."/>
        </authorList>
    </citation>
    <scope>NUCLEOTIDE SEQUENCE [LARGE SCALE GENOMIC DNA]</scope>
    <source>
        <strain evidence="8 9">DSM 5745</strain>
    </source>
</reference>
<feature type="transmembrane region" description="Helical" evidence="6">
    <location>
        <begin position="30"/>
        <end position="51"/>
    </location>
</feature>
<feature type="domain" description="Rhodopsin" evidence="7">
    <location>
        <begin position="45"/>
        <end position="234"/>
    </location>
</feature>
<keyword evidence="9" id="KW-1185">Reference proteome</keyword>
<evidence type="ECO:0000256" key="6">
    <source>
        <dbReference type="SAM" id="Phobius"/>
    </source>
</evidence>
<dbReference type="OrthoDB" id="5429740at2759"/>
<gene>
    <name evidence="8" type="ORF">DSM5745_09457</name>
</gene>
<comment type="subcellular location">
    <subcellularLocation>
        <location evidence="1">Membrane</location>
        <topology evidence="1">Multi-pass membrane protein</topology>
    </subcellularLocation>
</comment>
<keyword evidence="4 6" id="KW-0472">Membrane</keyword>
<evidence type="ECO:0000256" key="1">
    <source>
        <dbReference type="ARBA" id="ARBA00004141"/>
    </source>
</evidence>
<sequence>MNLTRPVESIFGDPPPDLDLSDSNVARNNGVASTLTVAATLIVALRMYTRVKIQKLPCGPDDWLIVVSLVPAYGSLACTIIGAKYGLGTHVWAVAEENLVPMRQLLYSYGLVYLLSMPPIKFSILAFYRRIFAAAVPRTLYLCAFLTLAHYIGCTVAYISCCQPPSFFWTAFQDPTTGRCACAMDALQLASEATNMLTDVLILSVPIPPVLRLQMRTAQKVLVLGIFLVGALCVLPPTHLTIPI</sequence>